<gene>
    <name evidence="14" type="primary">luxS</name>
    <name evidence="15" type="ORF">ACH50_04170</name>
</gene>
<dbReference type="EC" id="4.4.1.21" evidence="4 14"/>
<dbReference type="AlphaFoldDB" id="A0A0J8VU97"/>
<comment type="similarity">
    <text evidence="2 14">Belongs to the LuxS family.</text>
</comment>
<dbReference type="PRINTS" id="PR01487">
    <property type="entry name" value="LUXSPROTEIN"/>
</dbReference>
<comment type="function">
    <text evidence="11 14">Involved in the synthesis of autoinducer 2 (AI-2) which is secreted by bacteria and is used to communicate both the cell density and the metabolic potential of the environment. The regulation of gene expression in response to changes in cell density is called quorum sensing. Catalyzes the transformation of S-ribosylhomocysteine (RHC) to homocysteine (HC) and 4,5-dihydroxy-2,3-pentadione (DPD).</text>
</comment>
<name>A0A0J8VU97_9ENTR</name>
<accession>A0A0J8VU97</accession>
<dbReference type="NCBIfam" id="NF002606">
    <property type="entry name" value="PRK02260.2-4"/>
    <property type="match status" value="1"/>
</dbReference>
<evidence type="ECO:0000256" key="13">
    <source>
        <dbReference type="ARBA" id="ARBA00031777"/>
    </source>
</evidence>
<dbReference type="GO" id="GO:0005506">
    <property type="term" value="F:iron ion binding"/>
    <property type="evidence" value="ECO:0007669"/>
    <property type="project" value="InterPro"/>
</dbReference>
<keyword evidence="7 14" id="KW-0479">Metal-binding</keyword>
<sequence length="154" mass="17001">MPVVESFTLDHNKVIAPYVRVAGNEKHALGSVVEKYDLRLLQPNVDAIPTAALHTLEHLLAFGLREELDGVIDISPMGCRTGFYLILWDNRDPKTIATALTRVLERVVDATDVPAVTPLECGNYRDHSLFSAKEYARQVLAAGISTDAFSRQVV</sequence>
<organism evidence="15 16">
    <name type="scientific">Franconibacter pulveris</name>
    <dbReference type="NCBI Taxonomy" id="435910"/>
    <lineage>
        <taxon>Bacteria</taxon>
        <taxon>Pseudomonadati</taxon>
        <taxon>Pseudomonadota</taxon>
        <taxon>Gammaproteobacteria</taxon>
        <taxon>Enterobacterales</taxon>
        <taxon>Enterobacteriaceae</taxon>
        <taxon>Franconibacter</taxon>
    </lineage>
</organism>
<dbReference type="SUPFAM" id="SSF63411">
    <property type="entry name" value="LuxS/MPP-like metallohydrolase"/>
    <property type="match status" value="1"/>
</dbReference>
<comment type="caution">
    <text evidence="15">The sequence shown here is derived from an EMBL/GenBank/DDBJ whole genome shotgun (WGS) entry which is preliminary data.</text>
</comment>
<evidence type="ECO:0000256" key="9">
    <source>
        <dbReference type="ARBA" id="ARBA00023004"/>
    </source>
</evidence>
<protein>
    <recommendedName>
        <fullName evidence="5 14">S-ribosylhomocysteine lyase</fullName>
        <ecNumber evidence="4 14">4.4.1.21</ecNumber>
    </recommendedName>
    <alternativeName>
        <fullName evidence="12 14">AI-2 synthesis protein</fullName>
    </alternativeName>
    <alternativeName>
        <fullName evidence="13 14">Autoinducer-2 production protein LuxS</fullName>
    </alternativeName>
</protein>
<keyword evidence="16" id="KW-1185">Reference proteome</keyword>
<evidence type="ECO:0000256" key="5">
    <source>
        <dbReference type="ARBA" id="ARBA00015130"/>
    </source>
</evidence>
<dbReference type="RefSeq" id="WP_024555832.1">
    <property type="nucleotide sequence ID" value="NZ_LFEJ01000004.1"/>
</dbReference>
<evidence type="ECO:0000313" key="15">
    <source>
        <dbReference type="EMBL" id="KMV36040.1"/>
    </source>
</evidence>
<dbReference type="PANTHER" id="PTHR35799:SF1">
    <property type="entry name" value="S-RIBOSYLHOMOCYSTEINE LYASE"/>
    <property type="match status" value="1"/>
</dbReference>
<evidence type="ECO:0000256" key="8">
    <source>
        <dbReference type="ARBA" id="ARBA00022929"/>
    </source>
</evidence>
<dbReference type="OrthoDB" id="9788129at2"/>
<evidence type="ECO:0000256" key="3">
    <source>
        <dbReference type="ARBA" id="ARBA00011738"/>
    </source>
</evidence>
<evidence type="ECO:0000256" key="11">
    <source>
        <dbReference type="ARBA" id="ARBA00024654"/>
    </source>
</evidence>
<proteinExistence type="inferred from homology"/>
<feature type="binding site" evidence="14">
    <location>
        <position position="54"/>
    </location>
    <ligand>
        <name>Fe cation</name>
        <dbReference type="ChEBI" id="CHEBI:24875"/>
    </ligand>
</feature>
<dbReference type="GO" id="GO:0009372">
    <property type="term" value="P:quorum sensing"/>
    <property type="evidence" value="ECO:0007669"/>
    <property type="project" value="UniProtKB-UniRule"/>
</dbReference>
<keyword evidence="8 14" id="KW-0071">Autoinducer synthesis</keyword>
<comment type="subunit">
    <text evidence="3 14">Homodimer.</text>
</comment>
<comment type="cofactor">
    <cofactor evidence="14">
        <name>Fe cation</name>
        <dbReference type="ChEBI" id="CHEBI:24875"/>
    </cofactor>
    <text evidence="14">Binds 1 Fe cation per subunit.</text>
</comment>
<evidence type="ECO:0000256" key="7">
    <source>
        <dbReference type="ARBA" id="ARBA00022723"/>
    </source>
</evidence>
<dbReference type="InterPro" id="IPR011249">
    <property type="entry name" value="Metalloenz_LuxS/M16"/>
</dbReference>
<keyword evidence="10 14" id="KW-0456">Lyase</keyword>
<dbReference type="Proteomes" id="UP000037315">
    <property type="component" value="Unassembled WGS sequence"/>
</dbReference>
<keyword evidence="6 14" id="KW-0673">Quorum sensing</keyword>
<dbReference type="InterPro" id="IPR037005">
    <property type="entry name" value="LuxS_sf"/>
</dbReference>
<evidence type="ECO:0000313" key="16">
    <source>
        <dbReference type="Proteomes" id="UP000037315"/>
    </source>
</evidence>
<evidence type="ECO:0000256" key="10">
    <source>
        <dbReference type="ARBA" id="ARBA00023239"/>
    </source>
</evidence>
<evidence type="ECO:0000256" key="4">
    <source>
        <dbReference type="ARBA" id="ARBA00012240"/>
    </source>
</evidence>
<feature type="binding site" evidence="14">
    <location>
        <position position="121"/>
    </location>
    <ligand>
        <name>Fe cation</name>
        <dbReference type="ChEBI" id="CHEBI:24875"/>
    </ligand>
</feature>
<dbReference type="STRING" id="1121863.GCA_000621185_04183"/>
<comment type="catalytic activity">
    <reaction evidence="1 14">
        <text>S-(5-deoxy-D-ribos-5-yl)-L-homocysteine = (S)-4,5-dihydroxypentane-2,3-dione + L-homocysteine</text>
        <dbReference type="Rhea" id="RHEA:17753"/>
        <dbReference type="ChEBI" id="CHEBI:29484"/>
        <dbReference type="ChEBI" id="CHEBI:58195"/>
        <dbReference type="ChEBI" id="CHEBI:58199"/>
        <dbReference type="EC" id="4.4.1.21"/>
    </reaction>
</comment>
<reference evidence="15 16" key="1">
    <citation type="submission" date="2015-06" db="EMBL/GenBank/DDBJ databases">
        <title>Genome sequencing of Cronobacter sp. strain DJ34 isolated from petroleum contaminated sludge of Duliajan Oil Fields, Assam, India.</title>
        <authorList>
            <person name="Pal S."/>
            <person name="Banerjee T.D."/>
            <person name="Roy A."/>
            <person name="Sar P."/>
            <person name="Kazy S.K."/>
        </authorList>
    </citation>
    <scope>NUCLEOTIDE SEQUENCE [LARGE SCALE GENOMIC DNA]</scope>
    <source>
        <strain evidence="15 16">DJ34</strain>
    </source>
</reference>
<dbReference type="PIRSF" id="PIRSF006160">
    <property type="entry name" value="AI2"/>
    <property type="match status" value="1"/>
</dbReference>
<dbReference type="GO" id="GO:0043768">
    <property type="term" value="F:S-ribosylhomocysteine lyase activity"/>
    <property type="evidence" value="ECO:0007669"/>
    <property type="project" value="UniProtKB-UniRule"/>
</dbReference>
<dbReference type="EMBL" id="LFEJ01000004">
    <property type="protein sequence ID" value="KMV36040.1"/>
    <property type="molecule type" value="Genomic_DNA"/>
</dbReference>
<keyword evidence="9 14" id="KW-0408">Iron</keyword>
<feature type="binding site" evidence="14">
    <location>
        <position position="58"/>
    </location>
    <ligand>
        <name>Fe cation</name>
        <dbReference type="ChEBI" id="CHEBI:24875"/>
    </ligand>
</feature>
<evidence type="ECO:0000256" key="14">
    <source>
        <dbReference type="HAMAP-Rule" id="MF_00091"/>
    </source>
</evidence>
<dbReference type="PANTHER" id="PTHR35799">
    <property type="entry name" value="S-RIBOSYLHOMOCYSTEINE LYASE"/>
    <property type="match status" value="1"/>
</dbReference>
<dbReference type="Pfam" id="PF02664">
    <property type="entry name" value="LuxS"/>
    <property type="match status" value="1"/>
</dbReference>
<evidence type="ECO:0000256" key="1">
    <source>
        <dbReference type="ARBA" id="ARBA00000297"/>
    </source>
</evidence>
<dbReference type="InterPro" id="IPR003815">
    <property type="entry name" value="S-ribosylhomocysteinase"/>
</dbReference>
<evidence type="ECO:0000256" key="6">
    <source>
        <dbReference type="ARBA" id="ARBA00022654"/>
    </source>
</evidence>
<dbReference type="HAMAP" id="MF_00091">
    <property type="entry name" value="LuxS"/>
    <property type="match status" value="1"/>
</dbReference>
<dbReference type="PATRIC" id="fig|1656095.3.peg.2931"/>
<evidence type="ECO:0000256" key="12">
    <source>
        <dbReference type="ARBA" id="ARBA00030600"/>
    </source>
</evidence>
<evidence type="ECO:0000256" key="2">
    <source>
        <dbReference type="ARBA" id="ARBA00007311"/>
    </source>
</evidence>
<dbReference type="Gene3D" id="3.30.1360.80">
    <property type="entry name" value="S-ribosylhomocysteinase (LuxS)"/>
    <property type="match status" value="1"/>
</dbReference>